<evidence type="ECO:0000313" key="8">
    <source>
        <dbReference type="EMBL" id="QNM06474.1"/>
    </source>
</evidence>
<gene>
    <name evidence="8" type="ORF">H9Q78_04900</name>
</gene>
<keyword evidence="5" id="KW-0408">Iron</keyword>
<evidence type="ECO:0000256" key="4">
    <source>
        <dbReference type="ARBA" id="ARBA00022982"/>
    </source>
</evidence>
<comment type="cofactor">
    <cofactor evidence="1">
        <name>Fe(3+)</name>
        <dbReference type="ChEBI" id="CHEBI:29034"/>
    </cofactor>
</comment>
<dbReference type="InterPro" id="IPR009078">
    <property type="entry name" value="Ferritin-like_SF"/>
</dbReference>
<dbReference type="Gene3D" id="1.20.1260.10">
    <property type="match status" value="1"/>
</dbReference>
<keyword evidence="3" id="KW-0479">Metal-binding</keyword>
<keyword evidence="2" id="KW-0813">Transport</keyword>
<dbReference type="PROSITE" id="PS50905">
    <property type="entry name" value="FERRITIN_LIKE"/>
    <property type="match status" value="1"/>
</dbReference>
<dbReference type="GO" id="GO:0005506">
    <property type="term" value="F:iron ion binding"/>
    <property type="evidence" value="ECO:0007669"/>
    <property type="project" value="InterPro"/>
</dbReference>
<dbReference type="KEGG" id="qdo:H9Q78_04900"/>
<dbReference type="EMBL" id="CP060634">
    <property type="protein sequence ID" value="QNM06474.1"/>
    <property type="molecule type" value="Genomic_DNA"/>
</dbReference>
<dbReference type="SUPFAM" id="SSF47240">
    <property type="entry name" value="Ferritin-like"/>
    <property type="match status" value="1"/>
</dbReference>
<accession>A0A7G9G6P2</accession>
<dbReference type="AlphaFoldDB" id="A0A7G9G6P2"/>
<sequence>MANMNLKDSETKRNLLRAFAGESQARNRYTIAAGKAKKQKLQVVEQVFRFTADQEKEHAEIFYNHLKELTGENLEIDGTYPIEVYDDAESLLNAARHDEYEEYENVYPAFADVAEKEGFQEVAASFRQIAKIEKIHGDRFGKFEELLKKNEMFESKEEASYMCLNCGYIYSGTKVPEICPVCKHDKGYFINVEMAPYL</sequence>
<name>A0A7G9G6P2_9FIRM</name>
<dbReference type="Proteomes" id="UP000515823">
    <property type="component" value="Chromosome"/>
</dbReference>
<dbReference type="PANTHER" id="PTHR43865">
    <property type="entry name" value="RUBRERYTHRIN-RELATED"/>
    <property type="match status" value="1"/>
</dbReference>
<dbReference type="CDD" id="cd00729">
    <property type="entry name" value="rubredoxin_SM"/>
    <property type="match status" value="1"/>
</dbReference>
<evidence type="ECO:0000256" key="2">
    <source>
        <dbReference type="ARBA" id="ARBA00022448"/>
    </source>
</evidence>
<evidence type="ECO:0000259" key="6">
    <source>
        <dbReference type="PROSITE" id="PS50903"/>
    </source>
</evidence>
<dbReference type="InterPro" id="IPR012347">
    <property type="entry name" value="Ferritin-like"/>
</dbReference>
<evidence type="ECO:0000259" key="7">
    <source>
        <dbReference type="PROSITE" id="PS50905"/>
    </source>
</evidence>
<evidence type="ECO:0000256" key="3">
    <source>
        <dbReference type="ARBA" id="ARBA00022723"/>
    </source>
</evidence>
<dbReference type="PROSITE" id="PS50903">
    <property type="entry name" value="RUBREDOXIN_LIKE"/>
    <property type="match status" value="1"/>
</dbReference>
<evidence type="ECO:0000313" key="9">
    <source>
        <dbReference type="Proteomes" id="UP000515823"/>
    </source>
</evidence>
<dbReference type="RefSeq" id="WP_249303940.1">
    <property type="nucleotide sequence ID" value="NZ_CP060634.1"/>
</dbReference>
<feature type="domain" description="Ferritin-like diiron" evidence="7">
    <location>
        <begin position="5"/>
        <end position="151"/>
    </location>
</feature>
<evidence type="ECO:0000256" key="5">
    <source>
        <dbReference type="ARBA" id="ARBA00023004"/>
    </source>
</evidence>
<dbReference type="SUPFAM" id="SSF57802">
    <property type="entry name" value="Rubredoxin-like"/>
    <property type="match status" value="1"/>
</dbReference>
<dbReference type="Gene3D" id="2.20.28.10">
    <property type="match status" value="1"/>
</dbReference>
<evidence type="ECO:0000256" key="1">
    <source>
        <dbReference type="ARBA" id="ARBA00001965"/>
    </source>
</evidence>
<dbReference type="InterPro" id="IPR024934">
    <property type="entry name" value="Rubredoxin-like_dom"/>
</dbReference>
<dbReference type="InterPro" id="IPR003251">
    <property type="entry name" value="Rr_diiron-bd_dom"/>
</dbReference>
<keyword evidence="9" id="KW-1185">Reference proteome</keyword>
<keyword evidence="4" id="KW-0249">Electron transport</keyword>
<protein>
    <submittedName>
        <fullName evidence="8">Rubrerythrin family protein</fullName>
    </submittedName>
</protein>
<dbReference type="NCBIfam" id="NF045767">
    <property type="entry name" value="RuberyRbr"/>
    <property type="match status" value="1"/>
</dbReference>
<proteinExistence type="predicted"/>
<organism evidence="8 9">
    <name type="scientific">Qiania dongpingensis</name>
    <dbReference type="NCBI Taxonomy" id="2763669"/>
    <lineage>
        <taxon>Bacteria</taxon>
        <taxon>Bacillati</taxon>
        <taxon>Bacillota</taxon>
        <taxon>Clostridia</taxon>
        <taxon>Lachnospirales</taxon>
        <taxon>Lachnospiraceae</taxon>
        <taxon>Qiania</taxon>
    </lineage>
</organism>
<dbReference type="CDD" id="cd01041">
    <property type="entry name" value="Rubrerythrin"/>
    <property type="match status" value="1"/>
</dbReference>
<reference evidence="8 9" key="1">
    <citation type="submission" date="2020-08" db="EMBL/GenBank/DDBJ databases">
        <authorList>
            <person name="Liu C."/>
            <person name="Sun Q."/>
        </authorList>
    </citation>
    <scope>NUCLEOTIDE SEQUENCE [LARGE SCALE GENOMIC DNA]</scope>
    <source>
        <strain evidence="8 9">NSJ-38</strain>
    </source>
</reference>
<dbReference type="Pfam" id="PF02915">
    <property type="entry name" value="Rubrerythrin"/>
    <property type="match status" value="1"/>
</dbReference>
<dbReference type="InterPro" id="IPR048574">
    <property type="entry name" value="RUBY_RBDX"/>
</dbReference>
<dbReference type="GO" id="GO:0016491">
    <property type="term" value="F:oxidoreductase activity"/>
    <property type="evidence" value="ECO:0007669"/>
    <property type="project" value="InterPro"/>
</dbReference>
<feature type="domain" description="Rubredoxin-like" evidence="6">
    <location>
        <begin position="158"/>
        <end position="192"/>
    </location>
</feature>
<dbReference type="Pfam" id="PF21349">
    <property type="entry name" value="RUBY_RBDX"/>
    <property type="match status" value="1"/>
</dbReference>
<dbReference type="InterPro" id="IPR009040">
    <property type="entry name" value="Ferritin-like_diiron"/>
</dbReference>
<dbReference type="PANTHER" id="PTHR43865:SF1">
    <property type="entry name" value="RUBRERYTHRIN-RELATED"/>
    <property type="match status" value="1"/>
</dbReference>
<dbReference type="InterPro" id="IPR052364">
    <property type="entry name" value="Rubrerythrin"/>
</dbReference>